<feature type="domain" description="NADP-dependent oxidoreductase" evidence="3">
    <location>
        <begin position="30"/>
        <end position="338"/>
    </location>
</feature>
<dbReference type="PANTHER" id="PTHR43364:SF7">
    <property type="entry name" value="NADP-DEPENDENT OXIDOREDUCTASE DOMAIN-CONTAINING PROTEIN-RELATED"/>
    <property type="match status" value="1"/>
</dbReference>
<reference evidence="4 5" key="1">
    <citation type="submission" date="2021-08" db="EMBL/GenBank/DDBJ databases">
        <title>Draft Genome Sequence of Phanerochaete sordida strain YK-624.</title>
        <authorList>
            <person name="Mori T."/>
            <person name="Dohra H."/>
            <person name="Suzuki T."/>
            <person name="Kawagishi H."/>
            <person name="Hirai H."/>
        </authorList>
    </citation>
    <scope>NUCLEOTIDE SEQUENCE [LARGE SCALE GENOMIC DNA]</scope>
    <source>
        <strain evidence="4 5">YK-624</strain>
    </source>
</reference>
<evidence type="ECO:0000256" key="2">
    <source>
        <dbReference type="ARBA" id="ARBA00038157"/>
    </source>
</evidence>
<sequence>MAFPPAPEPATRLGRYRRLAPSAGIYVSPLHIGAMSLGTKWPFVGSTDKVTAFEYLDAYFNAGGNFIDTANNYQGGESEEWVGEWMEARGNRDQLVIATKFSAAWEAGNPKVKSQATLLGNSVKSMTLSLEASLKKLKTTYVDVFYVHWWDWTTSVEELMEGLHNLVRQGKVLYLGASNAPAWKIAQCNQYARDHGKPQFVIYQGEWNVLKRDVERDILPMCREYGMAFTPWNMLRSGRLRTDAEEEEREKAGVQGRRGFNPDWKRNDLERQMASVLERTAAQVGTKDIRAVLIAYHLQKMPYVFPLIGGNKVAQLEANIDALRISLTNEQIKEIESAAPFDVGFPASFIGDGSTPNMNNRSVIYIDVEPLAAAIRPSN</sequence>
<dbReference type="PANTHER" id="PTHR43364">
    <property type="entry name" value="NADH-SPECIFIC METHYLGLYOXAL REDUCTASE-RELATED"/>
    <property type="match status" value="1"/>
</dbReference>
<dbReference type="Pfam" id="PF00248">
    <property type="entry name" value="Aldo_ket_red"/>
    <property type="match status" value="1"/>
</dbReference>
<dbReference type="Proteomes" id="UP000703269">
    <property type="component" value="Unassembled WGS sequence"/>
</dbReference>
<evidence type="ECO:0000259" key="3">
    <source>
        <dbReference type="Pfam" id="PF00248"/>
    </source>
</evidence>
<dbReference type="InterPro" id="IPR036812">
    <property type="entry name" value="NAD(P)_OxRdtase_dom_sf"/>
</dbReference>
<proteinExistence type="inferred from homology"/>
<keyword evidence="5" id="KW-1185">Reference proteome</keyword>
<organism evidence="4 5">
    <name type="scientific">Phanerochaete sordida</name>
    <dbReference type="NCBI Taxonomy" id="48140"/>
    <lineage>
        <taxon>Eukaryota</taxon>
        <taxon>Fungi</taxon>
        <taxon>Dikarya</taxon>
        <taxon>Basidiomycota</taxon>
        <taxon>Agaricomycotina</taxon>
        <taxon>Agaricomycetes</taxon>
        <taxon>Polyporales</taxon>
        <taxon>Phanerochaetaceae</taxon>
        <taxon>Phanerochaete</taxon>
    </lineage>
</organism>
<dbReference type="Gene3D" id="3.20.20.100">
    <property type="entry name" value="NADP-dependent oxidoreductase domain"/>
    <property type="match status" value="1"/>
</dbReference>
<dbReference type="OrthoDB" id="2792383at2759"/>
<protein>
    <submittedName>
        <fullName evidence="4">NADP-dependent oxidoreductase domain-containing protein</fullName>
    </submittedName>
</protein>
<dbReference type="InterPro" id="IPR050523">
    <property type="entry name" value="AKR_Detox_Biosynth"/>
</dbReference>
<evidence type="ECO:0000313" key="4">
    <source>
        <dbReference type="EMBL" id="GJE90536.1"/>
    </source>
</evidence>
<dbReference type="SUPFAM" id="SSF51430">
    <property type="entry name" value="NAD(P)-linked oxidoreductase"/>
    <property type="match status" value="1"/>
</dbReference>
<evidence type="ECO:0000256" key="1">
    <source>
        <dbReference type="ARBA" id="ARBA00022857"/>
    </source>
</evidence>
<gene>
    <name evidence="4" type="ORF">PsYK624_066770</name>
</gene>
<accession>A0A9P3LCI5</accession>
<dbReference type="EMBL" id="BPQB01000017">
    <property type="protein sequence ID" value="GJE90536.1"/>
    <property type="molecule type" value="Genomic_DNA"/>
</dbReference>
<dbReference type="AlphaFoldDB" id="A0A9P3LCI5"/>
<comment type="caution">
    <text evidence="4">The sequence shown here is derived from an EMBL/GenBank/DDBJ whole genome shotgun (WGS) entry which is preliminary data.</text>
</comment>
<name>A0A9P3LCI5_9APHY</name>
<keyword evidence="1" id="KW-0521">NADP</keyword>
<comment type="similarity">
    <text evidence="2">Belongs to the aldo/keto reductase family. Aldo/keto reductase 2 subfamily.</text>
</comment>
<evidence type="ECO:0000313" key="5">
    <source>
        <dbReference type="Proteomes" id="UP000703269"/>
    </source>
</evidence>
<dbReference type="InterPro" id="IPR023210">
    <property type="entry name" value="NADP_OxRdtase_dom"/>
</dbReference>